<gene>
    <name evidence="1" type="ORF">KQI20_09000</name>
</gene>
<evidence type="ECO:0000313" key="2">
    <source>
        <dbReference type="Proteomes" id="UP001196301"/>
    </source>
</evidence>
<dbReference type="Proteomes" id="UP001196301">
    <property type="component" value="Unassembled WGS sequence"/>
</dbReference>
<sequence>MKLKGVCDIKSGYQGKMQEGETYKTIKMKDVEKNGVINYDDLETFDTEKEPTKFLLKKGDVILKARSGDNTAALINEDVENVVAAPHFMILKIKSIEEIESELKKEKLNVEYKHMELQPGYLELYLNSEYAQEYFKTNSEGTTLPIIKSKTLGELDIKLIPKDEQLKLIEAYNLVKLERRYMEELAKKREEQFTAYLRSFLD</sequence>
<evidence type="ECO:0008006" key="3">
    <source>
        <dbReference type="Google" id="ProtNLM"/>
    </source>
</evidence>
<dbReference type="PANTHER" id="PTHR30408">
    <property type="entry name" value="TYPE-1 RESTRICTION ENZYME ECOKI SPECIFICITY PROTEIN"/>
    <property type="match status" value="1"/>
</dbReference>
<evidence type="ECO:0000313" key="1">
    <source>
        <dbReference type="EMBL" id="MBU5336575.1"/>
    </source>
</evidence>
<dbReference type="EMBL" id="JAHLOQ010000023">
    <property type="protein sequence ID" value="MBU5336575.1"/>
    <property type="molecule type" value="Genomic_DNA"/>
</dbReference>
<organism evidence="1 2">
    <name type="scientific">Intestinibacter bartlettii</name>
    <dbReference type="NCBI Taxonomy" id="261299"/>
    <lineage>
        <taxon>Bacteria</taxon>
        <taxon>Bacillati</taxon>
        <taxon>Bacillota</taxon>
        <taxon>Clostridia</taxon>
        <taxon>Peptostreptococcales</taxon>
        <taxon>Peptostreptococcaceae</taxon>
        <taxon>Intestinibacter</taxon>
    </lineage>
</organism>
<reference evidence="1 2" key="1">
    <citation type="submission" date="2021-06" db="EMBL/GenBank/DDBJ databases">
        <authorList>
            <person name="Sun Q."/>
            <person name="Li D."/>
        </authorList>
    </citation>
    <scope>NUCLEOTIDE SEQUENCE [LARGE SCALE GENOMIC DNA]</scope>
    <source>
        <strain evidence="1 2">N19</strain>
    </source>
</reference>
<name>A0ABS6DXV3_9FIRM</name>
<accession>A0ABS6DXV3</accession>
<proteinExistence type="predicted"/>
<comment type="caution">
    <text evidence="1">The sequence shown here is derived from an EMBL/GenBank/DDBJ whole genome shotgun (WGS) entry which is preliminary data.</text>
</comment>
<protein>
    <recommendedName>
        <fullName evidence="3">Type I restriction modification DNA specificity domain protein</fullName>
    </recommendedName>
</protein>
<dbReference type="InterPro" id="IPR052021">
    <property type="entry name" value="Type-I_RS_S_subunit"/>
</dbReference>
<keyword evidence="2" id="KW-1185">Reference proteome</keyword>
<dbReference type="PANTHER" id="PTHR30408:SF12">
    <property type="entry name" value="TYPE I RESTRICTION ENZYME MJAVIII SPECIFICITY SUBUNIT"/>
    <property type="match status" value="1"/>
</dbReference>
<dbReference type="RefSeq" id="WP_216569917.1">
    <property type="nucleotide sequence ID" value="NZ_JAHLOQ010000023.1"/>
</dbReference>